<evidence type="ECO:0000313" key="5">
    <source>
        <dbReference type="Proteomes" id="UP000217199"/>
    </source>
</evidence>
<dbReference type="InterPro" id="IPR039467">
    <property type="entry name" value="TFIIIB_B''_Myb"/>
</dbReference>
<feature type="compositionally biased region" description="Low complexity" evidence="1">
    <location>
        <begin position="135"/>
        <end position="151"/>
    </location>
</feature>
<dbReference type="GO" id="GO:0000126">
    <property type="term" value="C:transcription factor TFIIIB complex"/>
    <property type="evidence" value="ECO:0007669"/>
    <property type="project" value="TreeGrafter"/>
</dbReference>
<name>A0A286USH8_9AGAM</name>
<dbReference type="SMART" id="SM00717">
    <property type="entry name" value="SANT"/>
    <property type="match status" value="1"/>
</dbReference>
<feature type="compositionally biased region" description="Polar residues" evidence="1">
    <location>
        <begin position="36"/>
        <end position="47"/>
    </location>
</feature>
<feature type="region of interest" description="Disordered" evidence="1">
    <location>
        <begin position="135"/>
        <end position="162"/>
    </location>
</feature>
<dbReference type="SUPFAM" id="SSF46689">
    <property type="entry name" value="Homeodomain-like"/>
    <property type="match status" value="1"/>
</dbReference>
<sequence>MSSRVQKGGQKFRPVAKPRGKPGEGLSAPTKKPLSTRETSQVQTSHTPHVPLEIPPQSLNTASLGGEVVVVTPSEANTSPTVIEDAPSFDAPSAQHLSIDPIIPVAPSSSSFYNIGRIGGEQTGLKPKAIQIPSSLRPTTTTSSSLTQPSLIPQFPDGPTVASQETEFISPETVNALQTLLQNLVRPEAQQETPSPSTLVNSQGPSTTTSPATTLVSQDQLPYDLLHHTQGGGHQFQQVDKTHEQTIGHLSTVKPKGVLSDNRGGSNAEIVAKPTPKPRRKRAVKQKSNSEEQPALSETEDYGGDDGTQAPRKRRRRTATGSSTSSRSRRSRTSSAIIFDPDADPGEDLDPTVVTMAAICDDTGQGRVSSKAAIIMRNHLAWKAANREKRAKMRAVVEAKKYGRKEDDEAAEHETIDTQNDNAENGADTEVRPDSQEELIVDADNDANVGGFNYGEVHSTNRFTARVRIGPNGETIIDNDSLVVDRHENEDETENYQHVEESDQTKFVNSATYGKKVRGSRWSAEETEEFYDALSQFGVNFELISYVLPGRDRNSCKNKYKTEDKRNPGRVKYCLDNPIPYDIRRLSKFTKKDFSGPTPEIRVPEKPVLVENTQQELPPVQERSIRKRSKTPALDDVEIVGDVETFDAG</sequence>
<dbReference type="GO" id="GO:0070898">
    <property type="term" value="P:RNA polymerase III preinitiation complex assembly"/>
    <property type="evidence" value="ECO:0007669"/>
    <property type="project" value="TreeGrafter"/>
</dbReference>
<evidence type="ECO:0000256" key="1">
    <source>
        <dbReference type="SAM" id="MobiDB-lite"/>
    </source>
</evidence>
<feature type="region of interest" description="Disordered" evidence="1">
    <location>
        <begin position="403"/>
        <end position="433"/>
    </location>
</feature>
<dbReference type="PROSITE" id="PS51293">
    <property type="entry name" value="SANT"/>
    <property type="match status" value="1"/>
</dbReference>
<dbReference type="OrthoDB" id="272624at2759"/>
<feature type="compositionally biased region" description="Basic and acidic residues" evidence="1">
    <location>
        <begin position="403"/>
        <end position="416"/>
    </location>
</feature>
<dbReference type="InterPro" id="IPR017884">
    <property type="entry name" value="SANT_dom"/>
</dbReference>
<dbReference type="Proteomes" id="UP000217199">
    <property type="component" value="Unassembled WGS sequence"/>
</dbReference>
<feature type="region of interest" description="Disordered" evidence="1">
    <location>
        <begin position="1"/>
        <end position="59"/>
    </location>
</feature>
<dbReference type="GO" id="GO:0001156">
    <property type="term" value="F:TFIIIC-class transcription factor complex binding"/>
    <property type="evidence" value="ECO:0007669"/>
    <property type="project" value="TreeGrafter"/>
</dbReference>
<dbReference type="AlphaFoldDB" id="A0A286USH8"/>
<gene>
    <name evidence="4" type="ORF">PNOK_0247600</name>
</gene>
<comment type="caution">
    <text evidence="4">The sequence shown here is derived from an EMBL/GenBank/DDBJ whole genome shotgun (WGS) entry which is preliminary data.</text>
</comment>
<organism evidence="4 5">
    <name type="scientific">Pyrrhoderma noxium</name>
    <dbReference type="NCBI Taxonomy" id="2282107"/>
    <lineage>
        <taxon>Eukaryota</taxon>
        <taxon>Fungi</taxon>
        <taxon>Dikarya</taxon>
        <taxon>Basidiomycota</taxon>
        <taxon>Agaricomycotina</taxon>
        <taxon>Agaricomycetes</taxon>
        <taxon>Hymenochaetales</taxon>
        <taxon>Hymenochaetaceae</taxon>
        <taxon>Pyrrhoderma</taxon>
    </lineage>
</organism>
<dbReference type="STRING" id="2282107.A0A286USH8"/>
<evidence type="ECO:0000259" key="3">
    <source>
        <dbReference type="PROSITE" id="PS51293"/>
    </source>
</evidence>
<proteinExistence type="predicted"/>
<reference evidence="4 5" key="1">
    <citation type="journal article" date="2017" name="Mol. Ecol.">
        <title>Comparative and population genomic landscape of Phellinus noxius: A hypervariable fungus causing root rot in trees.</title>
        <authorList>
            <person name="Chung C.L."/>
            <person name="Lee T.J."/>
            <person name="Akiba M."/>
            <person name="Lee H.H."/>
            <person name="Kuo T.H."/>
            <person name="Liu D."/>
            <person name="Ke H.M."/>
            <person name="Yokoi T."/>
            <person name="Roa M.B."/>
            <person name="Lu M.J."/>
            <person name="Chang Y.Y."/>
            <person name="Ann P.J."/>
            <person name="Tsai J.N."/>
            <person name="Chen C.Y."/>
            <person name="Tzean S.S."/>
            <person name="Ota Y."/>
            <person name="Hattori T."/>
            <person name="Sahashi N."/>
            <person name="Liou R.F."/>
            <person name="Kikuchi T."/>
            <person name="Tsai I.J."/>
        </authorList>
    </citation>
    <scope>NUCLEOTIDE SEQUENCE [LARGE SCALE GENOMIC DNA]</scope>
    <source>
        <strain evidence="4 5">FFPRI411160</strain>
    </source>
</reference>
<feature type="domain" description="SANT" evidence="3">
    <location>
        <begin position="517"/>
        <end position="568"/>
    </location>
</feature>
<dbReference type="PROSITE" id="PS50090">
    <property type="entry name" value="MYB_LIKE"/>
    <property type="match status" value="1"/>
</dbReference>
<evidence type="ECO:0000259" key="2">
    <source>
        <dbReference type="PROSITE" id="PS50090"/>
    </source>
</evidence>
<dbReference type="EMBL" id="NBII01000002">
    <property type="protein sequence ID" value="PAV22519.1"/>
    <property type="molecule type" value="Genomic_DNA"/>
</dbReference>
<dbReference type="PANTHER" id="PTHR22929:SF0">
    <property type="entry name" value="TRANSCRIPTION FACTOR TFIIIB COMPONENT B'' HOMOLOG"/>
    <property type="match status" value="1"/>
</dbReference>
<dbReference type="PANTHER" id="PTHR22929">
    <property type="entry name" value="RNA POLYMERASE III TRANSCRIPTION INITIATION FACTOR B"/>
    <property type="match status" value="1"/>
</dbReference>
<keyword evidence="5" id="KW-1185">Reference proteome</keyword>
<dbReference type="InterPro" id="IPR009057">
    <property type="entry name" value="Homeodomain-like_sf"/>
</dbReference>
<feature type="compositionally biased region" description="Basic residues" evidence="1">
    <location>
        <begin position="276"/>
        <end position="285"/>
    </location>
</feature>
<accession>A0A286USH8</accession>
<dbReference type="CDD" id="cd00167">
    <property type="entry name" value="SANT"/>
    <property type="match status" value="1"/>
</dbReference>
<feature type="domain" description="Myb-like" evidence="2">
    <location>
        <begin position="514"/>
        <end position="562"/>
    </location>
</feature>
<dbReference type="Pfam" id="PF15963">
    <property type="entry name" value="Myb_DNA-bind_7"/>
    <property type="match status" value="1"/>
</dbReference>
<evidence type="ECO:0000313" key="4">
    <source>
        <dbReference type="EMBL" id="PAV22519.1"/>
    </source>
</evidence>
<dbReference type="InParanoid" id="A0A286USH8"/>
<feature type="compositionally biased region" description="Polar residues" evidence="1">
    <location>
        <begin position="190"/>
        <end position="213"/>
    </location>
</feature>
<dbReference type="Gene3D" id="1.10.10.60">
    <property type="entry name" value="Homeodomain-like"/>
    <property type="match status" value="1"/>
</dbReference>
<dbReference type="InterPro" id="IPR001005">
    <property type="entry name" value="SANT/Myb"/>
</dbReference>
<feature type="region of interest" description="Disordered" evidence="1">
    <location>
        <begin position="248"/>
        <end position="350"/>
    </location>
</feature>
<protein>
    <submittedName>
        <fullName evidence="4">Transcription factor tfiiib</fullName>
    </submittedName>
</protein>
<feature type="compositionally biased region" description="Acidic residues" evidence="1">
    <location>
        <begin position="341"/>
        <end position="350"/>
    </location>
</feature>
<feature type="region of interest" description="Disordered" evidence="1">
    <location>
        <begin position="187"/>
        <end position="213"/>
    </location>
</feature>